<dbReference type="InterPro" id="IPR004776">
    <property type="entry name" value="Mem_transp_PIN-like"/>
</dbReference>
<keyword evidence="3 5" id="KW-1133">Transmembrane helix</keyword>
<evidence type="ECO:0000313" key="7">
    <source>
        <dbReference type="Proteomes" id="UP000075714"/>
    </source>
</evidence>
<evidence type="ECO:0000256" key="4">
    <source>
        <dbReference type="ARBA" id="ARBA00023136"/>
    </source>
</evidence>
<evidence type="ECO:0000256" key="5">
    <source>
        <dbReference type="SAM" id="Phobius"/>
    </source>
</evidence>
<organism evidence="6 7">
    <name type="scientific">Gonium pectorale</name>
    <name type="common">Green alga</name>
    <dbReference type="NCBI Taxonomy" id="33097"/>
    <lineage>
        <taxon>Eukaryota</taxon>
        <taxon>Viridiplantae</taxon>
        <taxon>Chlorophyta</taxon>
        <taxon>core chlorophytes</taxon>
        <taxon>Chlorophyceae</taxon>
        <taxon>CS clade</taxon>
        <taxon>Chlamydomonadales</taxon>
        <taxon>Volvocaceae</taxon>
        <taxon>Gonium</taxon>
    </lineage>
</organism>
<evidence type="ECO:0000313" key="6">
    <source>
        <dbReference type="EMBL" id="KXZ55676.1"/>
    </source>
</evidence>
<dbReference type="InterPro" id="IPR039305">
    <property type="entry name" value="PILS2/6"/>
</dbReference>
<evidence type="ECO:0000256" key="1">
    <source>
        <dbReference type="ARBA" id="ARBA00004141"/>
    </source>
</evidence>
<name>A0A150H0I2_GONPE</name>
<evidence type="ECO:0000256" key="2">
    <source>
        <dbReference type="ARBA" id="ARBA00022692"/>
    </source>
</evidence>
<dbReference type="PANTHER" id="PTHR31419:SF1">
    <property type="entry name" value="PROTEIN PIN-LIKES 6"/>
    <property type="match status" value="1"/>
</dbReference>
<keyword evidence="2 5" id="KW-0812">Transmembrane</keyword>
<dbReference type="Proteomes" id="UP000075714">
    <property type="component" value="Unassembled WGS sequence"/>
</dbReference>
<dbReference type="Pfam" id="PF03547">
    <property type="entry name" value="Mem_trans"/>
    <property type="match status" value="2"/>
</dbReference>
<dbReference type="GO" id="GO:0016020">
    <property type="term" value="C:membrane"/>
    <property type="evidence" value="ECO:0007669"/>
    <property type="project" value="UniProtKB-SubCell"/>
</dbReference>
<dbReference type="EMBL" id="LSYV01000003">
    <property type="protein sequence ID" value="KXZ55676.1"/>
    <property type="molecule type" value="Genomic_DNA"/>
</dbReference>
<sequence length="201" mass="21492">MLNTGISTALGLGLGYLGVRLAKPVEHLRRHTVVAIALGNLGNLPLVIVSSLASSSASILHGIPPERAEDLAVSYVVLGLLIPCIAHATIGPGAAQVPVRINVLVNAMRLVLLPLLGLTLVMGAYTARLFEAPDPIYLLVLLIQNTAPTAIMVHTMASVQNNRPEEVSTILFWGYMAGILVIPLWLTLFLYAVKVTYRDTN</sequence>
<dbReference type="GO" id="GO:0080162">
    <property type="term" value="P:endoplasmic reticulum to cytosol auxin transport"/>
    <property type="evidence" value="ECO:0007669"/>
    <property type="project" value="InterPro"/>
</dbReference>
<dbReference type="AlphaFoldDB" id="A0A150H0I2"/>
<gene>
    <name evidence="6" type="ORF">GPECTOR_2g1226</name>
</gene>
<dbReference type="PANTHER" id="PTHR31419">
    <property type="entry name" value="PROTEIN PIN-LIKES 2"/>
    <property type="match status" value="1"/>
</dbReference>
<dbReference type="OrthoDB" id="191139at2759"/>
<feature type="transmembrane region" description="Helical" evidence="5">
    <location>
        <begin position="32"/>
        <end position="60"/>
    </location>
</feature>
<feature type="transmembrane region" description="Helical" evidence="5">
    <location>
        <begin position="137"/>
        <end position="158"/>
    </location>
</feature>
<keyword evidence="7" id="KW-1185">Reference proteome</keyword>
<accession>A0A150H0I2</accession>
<feature type="transmembrane region" description="Helical" evidence="5">
    <location>
        <begin position="110"/>
        <end position="130"/>
    </location>
</feature>
<reference evidence="7" key="1">
    <citation type="journal article" date="2016" name="Nat. Commun.">
        <title>The Gonium pectorale genome demonstrates co-option of cell cycle regulation during the evolution of multicellularity.</title>
        <authorList>
            <person name="Hanschen E.R."/>
            <person name="Marriage T.N."/>
            <person name="Ferris P.J."/>
            <person name="Hamaji T."/>
            <person name="Toyoda A."/>
            <person name="Fujiyama A."/>
            <person name="Neme R."/>
            <person name="Noguchi H."/>
            <person name="Minakuchi Y."/>
            <person name="Suzuki M."/>
            <person name="Kawai-Toyooka H."/>
            <person name="Smith D.R."/>
            <person name="Sparks H."/>
            <person name="Anderson J."/>
            <person name="Bakaric R."/>
            <person name="Luria V."/>
            <person name="Karger A."/>
            <person name="Kirschner M.W."/>
            <person name="Durand P.M."/>
            <person name="Michod R.E."/>
            <person name="Nozaki H."/>
            <person name="Olson B.J."/>
        </authorList>
    </citation>
    <scope>NUCLEOTIDE SEQUENCE [LARGE SCALE GENOMIC DNA]</scope>
    <source>
        <strain evidence="7">NIES-2863</strain>
    </source>
</reference>
<comment type="subcellular location">
    <subcellularLocation>
        <location evidence="1">Membrane</location>
        <topology evidence="1">Multi-pass membrane protein</topology>
    </subcellularLocation>
</comment>
<keyword evidence="4 5" id="KW-0472">Membrane</keyword>
<comment type="caution">
    <text evidence="6">The sequence shown here is derived from an EMBL/GenBank/DDBJ whole genome shotgun (WGS) entry which is preliminary data.</text>
</comment>
<feature type="transmembrane region" description="Helical" evidence="5">
    <location>
        <begin position="170"/>
        <end position="193"/>
    </location>
</feature>
<feature type="transmembrane region" description="Helical" evidence="5">
    <location>
        <begin position="72"/>
        <end position="90"/>
    </location>
</feature>
<proteinExistence type="predicted"/>
<evidence type="ECO:0000256" key="3">
    <source>
        <dbReference type="ARBA" id="ARBA00022989"/>
    </source>
</evidence>
<protein>
    <recommendedName>
        <fullName evidence="8">Auxin efflux carrier</fullName>
    </recommendedName>
</protein>
<evidence type="ECO:0008006" key="8">
    <source>
        <dbReference type="Google" id="ProtNLM"/>
    </source>
</evidence>
<dbReference type="STRING" id="33097.A0A150H0I2"/>